<organism evidence="1 2">
    <name type="scientific">Diphasiastrum complanatum</name>
    <name type="common">Issler's clubmoss</name>
    <name type="synonym">Lycopodium complanatum</name>
    <dbReference type="NCBI Taxonomy" id="34168"/>
    <lineage>
        <taxon>Eukaryota</taxon>
        <taxon>Viridiplantae</taxon>
        <taxon>Streptophyta</taxon>
        <taxon>Embryophyta</taxon>
        <taxon>Tracheophyta</taxon>
        <taxon>Lycopodiopsida</taxon>
        <taxon>Lycopodiales</taxon>
        <taxon>Lycopodiaceae</taxon>
        <taxon>Lycopodioideae</taxon>
        <taxon>Diphasiastrum</taxon>
    </lineage>
</organism>
<keyword evidence="2" id="KW-1185">Reference proteome</keyword>
<dbReference type="EMBL" id="CM055110">
    <property type="protein sequence ID" value="KAJ7521373.1"/>
    <property type="molecule type" value="Genomic_DNA"/>
</dbReference>
<sequence>MATRRASRLCSSFTGEKMFRFSFAKNFSKSTRCWDRERELGRSSSSFLLHRHASSRTDSPATRSSSDEYVDGSVQPFMAKSLSLVRDVISQPNPIQKGSKLKQPTLEVGKTSLSAPTTLHSELQYDYGHRFEDYDEFRRAINGGLTHKALLVDAAGTLLVPSQPAAKIYQLIGEKYGVTYSQHEILARYRWAYSQPWCRSRLRYVKDGRPFWQFIVEQASGCSDSRYFEELYQYYATAEAWQISDPEAGKVFKALRDAGIKLAVVSNFDTRLRPLMHALDCDQWFHALAVSAEVEAEKPNPTIFLRACELLGVNPEDAVHVGDDRRNDIWGARDAGCDAWLWGADVFSFREVADRIGVCVPLN</sequence>
<protein>
    <submittedName>
        <fullName evidence="1">Uncharacterized protein</fullName>
    </submittedName>
</protein>
<gene>
    <name evidence="1" type="ORF">O6H91_19G050900</name>
</gene>
<accession>A0ACC2AV17</accession>
<evidence type="ECO:0000313" key="1">
    <source>
        <dbReference type="EMBL" id="KAJ7521373.1"/>
    </source>
</evidence>
<comment type="caution">
    <text evidence="1">The sequence shown here is derived from an EMBL/GenBank/DDBJ whole genome shotgun (WGS) entry which is preliminary data.</text>
</comment>
<name>A0ACC2AV17_DIPCM</name>
<evidence type="ECO:0000313" key="2">
    <source>
        <dbReference type="Proteomes" id="UP001162992"/>
    </source>
</evidence>
<proteinExistence type="predicted"/>
<reference evidence="2" key="1">
    <citation type="journal article" date="2024" name="Proc. Natl. Acad. Sci. U.S.A.">
        <title>Extraordinary preservation of gene collinearity over three hundred million years revealed in homosporous lycophytes.</title>
        <authorList>
            <person name="Li C."/>
            <person name="Wickell D."/>
            <person name="Kuo L.Y."/>
            <person name="Chen X."/>
            <person name="Nie B."/>
            <person name="Liao X."/>
            <person name="Peng D."/>
            <person name="Ji J."/>
            <person name="Jenkins J."/>
            <person name="Williams M."/>
            <person name="Shu S."/>
            <person name="Plott C."/>
            <person name="Barry K."/>
            <person name="Rajasekar S."/>
            <person name="Grimwood J."/>
            <person name="Han X."/>
            <person name="Sun S."/>
            <person name="Hou Z."/>
            <person name="He W."/>
            <person name="Dai G."/>
            <person name="Sun C."/>
            <person name="Schmutz J."/>
            <person name="Leebens-Mack J.H."/>
            <person name="Li F.W."/>
            <person name="Wang L."/>
        </authorList>
    </citation>
    <scope>NUCLEOTIDE SEQUENCE [LARGE SCALE GENOMIC DNA]</scope>
    <source>
        <strain evidence="2">cv. PW_Plant_1</strain>
    </source>
</reference>
<dbReference type="Proteomes" id="UP001162992">
    <property type="component" value="Chromosome 19"/>
</dbReference>